<reference evidence="10 11" key="1">
    <citation type="submission" date="2016-07" db="EMBL/GenBank/DDBJ databases">
        <title>Pervasive Adenine N6-methylation of Active Genes in Fungi.</title>
        <authorList>
            <consortium name="DOE Joint Genome Institute"/>
            <person name="Mondo S.J."/>
            <person name="Dannebaum R.O."/>
            <person name="Kuo R.C."/>
            <person name="Labutti K."/>
            <person name="Haridas S."/>
            <person name="Kuo A."/>
            <person name="Salamov A."/>
            <person name="Ahrendt S.R."/>
            <person name="Lipzen A."/>
            <person name="Sullivan W."/>
            <person name="Andreopoulos W.B."/>
            <person name="Clum A."/>
            <person name="Lindquist E."/>
            <person name="Daum C."/>
            <person name="Ramamoorthy G.K."/>
            <person name="Gryganskyi A."/>
            <person name="Culley D."/>
            <person name="Magnuson J.K."/>
            <person name="James T.Y."/>
            <person name="O'Malley M.A."/>
            <person name="Stajich J.E."/>
            <person name="Spatafora J.W."/>
            <person name="Visel A."/>
            <person name="Grigoriev I.V."/>
        </authorList>
    </citation>
    <scope>NUCLEOTIDE SEQUENCE [LARGE SCALE GENOMIC DNA]</scope>
    <source>
        <strain evidence="10 11">PL171</strain>
    </source>
</reference>
<dbReference type="PANTHER" id="PTHR43806:SF11">
    <property type="entry name" value="CEREVISIN-RELATED"/>
    <property type="match status" value="1"/>
</dbReference>
<dbReference type="InterPro" id="IPR050131">
    <property type="entry name" value="Peptidase_S8_subtilisin-like"/>
</dbReference>
<feature type="compositionally biased region" description="Pro residues" evidence="7">
    <location>
        <begin position="401"/>
        <end position="434"/>
    </location>
</feature>
<evidence type="ECO:0000256" key="2">
    <source>
        <dbReference type="ARBA" id="ARBA00022670"/>
    </source>
</evidence>
<keyword evidence="4 5" id="KW-0720">Serine protease</keyword>
<evidence type="ECO:0000256" key="3">
    <source>
        <dbReference type="ARBA" id="ARBA00022801"/>
    </source>
</evidence>
<dbReference type="InterPro" id="IPR022398">
    <property type="entry name" value="Peptidase_S8_His-AS"/>
</dbReference>
<dbReference type="GO" id="GO:0004252">
    <property type="term" value="F:serine-type endopeptidase activity"/>
    <property type="evidence" value="ECO:0007669"/>
    <property type="project" value="UniProtKB-UniRule"/>
</dbReference>
<gene>
    <name evidence="10" type="ORF">BCR44DRAFT_119552</name>
</gene>
<dbReference type="CDD" id="cd04077">
    <property type="entry name" value="Peptidases_S8_PCSK9_ProteinaseK_like"/>
    <property type="match status" value="1"/>
</dbReference>
<evidence type="ECO:0000256" key="8">
    <source>
        <dbReference type="SAM" id="SignalP"/>
    </source>
</evidence>
<dbReference type="Pfam" id="PF00082">
    <property type="entry name" value="Peptidase_S8"/>
    <property type="match status" value="1"/>
</dbReference>
<dbReference type="PROSITE" id="PS00136">
    <property type="entry name" value="SUBTILASE_ASP"/>
    <property type="match status" value="1"/>
</dbReference>
<dbReference type="PROSITE" id="PS00138">
    <property type="entry name" value="SUBTILASE_SER"/>
    <property type="match status" value="1"/>
</dbReference>
<keyword evidence="2 5" id="KW-0645">Protease</keyword>
<proteinExistence type="inferred from homology"/>
<feature type="active site" description="Charge relay system" evidence="5">
    <location>
        <position position="175"/>
    </location>
</feature>
<evidence type="ECO:0000256" key="5">
    <source>
        <dbReference type="PROSITE-ProRule" id="PRU01240"/>
    </source>
</evidence>
<protein>
    <submittedName>
        <fullName evidence="10">Peptidase S8/S53 domain-containing protein</fullName>
    </submittedName>
</protein>
<feature type="active site" description="Charge relay system" evidence="5">
    <location>
        <position position="338"/>
    </location>
</feature>
<dbReference type="GO" id="GO:0006508">
    <property type="term" value="P:proteolysis"/>
    <property type="evidence" value="ECO:0007669"/>
    <property type="project" value="UniProtKB-KW"/>
</dbReference>
<dbReference type="PRINTS" id="PR00723">
    <property type="entry name" value="SUBTILISIN"/>
</dbReference>
<feature type="signal peptide" evidence="8">
    <location>
        <begin position="1"/>
        <end position="22"/>
    </location>
</feature>
<organism evidence="10 11">
    <name type="scientific">Catenaria anguillulae PL171</name>
    <dbReference type="NCBI Taxonomy" id="765915"/>
    <lineage>
        <taxon>Eukaryota</taxon>
        <taxon>Fungi</taxon>
        <taxon>Fungi incertae sedis</taxon>
        <taxon>Blastocladiomycota</taxon>
        <taxon>Blastocladiomycetes</taxon>
        <taxon>Blastocladiales</taxon>
        <taxon>Catenariaceae</taxon>
        <taxon>Catenaria</taxon>
    </lineage>
</organism>
<dbReference type="InterPro" id="IPR015500">
    <property type="entry name" value="Peptidase_S8_subtilisin-rel"/>
</dbReference>
<sequence length="443" mass="46644">MKTTALLSFLAVLAVAPLSAVAAPARSKDVIIQLDSSADFESAIEELFQLYESNGLRDARSRVRRIEVGSKFRAIALPDGGSEVRKQIAAKGKVKRVEKEIEWQLYDTQSRAPAGLDRLDSSRLDGSYTYPANAGEGVDVYVIDSGCDVNHPDFEGRAKFLRDFSGEGNFDSHGHGTHVSGTIAGKTFGVAKKATIHCIKVFDKSGRGPNSAVLSALDLVSRTVRSRPGRKAVANLSLGGPKAGDGDEETATSSAIDSLTADGVSVVVAAGNDYGVNACNVSPAFVPSALTIGALNPRDNVIGDFSNVGRCVDLFAPGVGINSARANSRGETTMDGTSMATPHVAGAMALLMSQGLNRSQAQAKLLELAQRNVVRGDLGGSPNLALFLGGLTTGVDKPADKPTPTPTPAPRPQPTPAPTPVRPRPQPTPEPTEPALPWWWGWW</sequence>
<keyword evidence="11" id="KW-1185">Reference proteome</keyword>
<evidence type="ECO:0000256" key="4">
    <source>
        <dbReference type="ARBA" id="ARBA00022825"/>
    </source>
</evidence>
<dbReference type="Gene3D" id="3.40.50.200">
    <property type="entry name" value="Peptidase S8/S53 domain"/>
    <property type="match status" value="1"/>
</dbReference>
<accession>A0A1Y2HC41</accession>
<dbReference type="Proteomes" id="UP000193411">
    <property type="component" value="Unassembled WGS sequence"/>
</dbReference>
<comment type="similarity">
    <text evidence="1 5 6">Belongs to the peptidase S8 family.</text>
</comment>
<dbReference type="InterPro" id="IPR034193">
    <property type="entry name" value="PCSK9_ProteinaseK-like"/>
</dbReference>
<dbReference type="GO" id="GO:0005615">
    <property type="term" value="C:extracellular space"/>
    <property type="evidence" value="ECO:0007669"/>
    <property type="project" value="TreeGrafter"/>
</dbReference>
<evidence type="ECO:0000256" key="1">
    <source>
        <dbReference type="ARBA" id="ARBA00011073"/>
    </source>
</evidence>
<feature type="active site" description="Charge relay system" evidence="5">
    <location>
        <position position="144"/>
    </location>
</feature>
<dbReference type="InterPro" id="IPR023828">
    <property type="entry name" value="Peptidase_S8_Ser-AS"/>
</dbReference>
<evidence type="ECO:0000259" key="9">
    <source>
        <dbReference type="Pfam" id="PF00082"/>
    </source>
</evidence>
<dbReference type="PROSITE" id="PS51892">
    <property type="entry name" value="SUBTILASE"/>
    <property type="match status" value="1"/>
</dbReference>
<evidence type="ECO:0000313" key="10">
    <source>
        <dbReference type="EMBL" id="ORZ31501.1"/>
    </source>
</evidence>
<comment type="caution">
    <text evidence="10">The sequence shown here is derived from an EMBL/GenBank/DDBJ whole genome shotgun (WGS) entry which is preliminary data.</text>
</comment>
<evidence type="ECO:0000256" key="7">
    <source>
        <dbReference type="SAM" id="MobiDB-lite"/>
    </source>
</evidence>
<keyword evidence="8" id="KW-0732">Signal</keyword>
<dbReference type="InterPro" id="IPR000209">
    <property type="entry name" value="Peptidase_S8/S53_dom"/>
</dbReference>
<dbReference type="InterPro" id="IPR023827">
    <property type="entry name" value="Peptidase_S8_Asp-AS"/>
</dbReference>
<dbReference type="STRING" id="765915.A0A1Y2HC41"/>
<name>A0A1Y2HC41_9FUNG</name>
<feature type="chain" id="PRO_5013299584" evidence="8">
    <location>
        <begin position="23"/>
        <end position="443"/>
    </location>
</feature>
<evidence type="ECO:0000256" key="6">
    <source>
        <dbReference type="RuleBase" id="RU003355"/>
    </source>
</evidence>
<keyword evidence="3 5" id="KW-0378">Hydrolase</keyword>
<dbReference type="SUPFAM" id="SSF52743">
    <property type="entry name" value="Subtilisin-like"/>
    <property type="match status" value="1"/>
</dbReference>
<feature type="domain" description="Peptidase S8/S53" evidence="9">
    <location>
        <begin position="135"/>
        <end position="369"/>
    </location>
</feature>
<dbReference type="InterPro" id="IPR036852">
    <property type="entry name" value="Peptidase_S8/S53_dom_sf"/>
</dbReference>
<dbReference type="EMBL" id="MCFL01000059">
    <property type="protein sequence ID" value="ORZ31501.1"/>
    <property type="molecule type" value="Genomic_DNA"/>
</dbReference>
<dbReference type="FunFam" id="3.40.50.200:FF:000016">
    <property type="entry name" value="Proprotein convertase subtilisin/kexin type 9"/>
    <property type="match status" value="1"/>
</dbReference>
<dbReference type="OrthoDB" id="1896086at2759"/>
<evidence type="ECO:0000313" key="11">
    <source>
        <dbReference type="Proteomes" id="UP000193411"/>
    </source>
</evidence>
<dbReference type="PROSITE" id="PS00137">
    <property type="entry name" value="SUBTILASE_HIS"/>
    <property type="match status" value="1"/>
</dbReference>
<dbReference type="PANTHER" id="PTHR43806">
    <property type="entry name" value="PEPTIDASE S8"/>
    <property type="match status" value="1"/>
</dbReference>
<dbReference type="AlphaFoldDB" id="A0A1Y2HC41"/>
<feature type="region of interest" description="Disordered" evidence="7">
    <location>
        <begin position="395"/>
        <end position="443"/>
    </location>
</feature>